<dbReference type="InterPro" id="IPR002934">
    <property type="entry name" value="Polymerase_NTP_transf_dom"/>
</dbReference>
<keyword evidence="3" id="KW-1185">Reference proteome</keyword>
<evidence type="ECO:0000313" key="2">
    <source>
        <dbReference type="EMBL" id="MCU6743187.1"/>
    </source>
</evidence>
<feature type="domain" description="Polymerase nucleotidyl transferase" evidence="1">
    <location>
        <begin position="10"/>
        <end position="64"/>
    </location>
</feature>
<gene>
    <name evidence="2" type="ORF">OCV77_01470</name>
</gene>
<dbReference type="RefSeq" id="WP_118797193.1">
    <property type="nucleotide sequence ID" value="NZ_JAOQKJ010000001.1"/>
</dbReference>
<protein>
    <submittedName>
        <fullName evidence="2">Nucleotidyltransferase domain-containing protein</fullName>
    </submittedName>
</protein>
<organism evidence="2 3">
    <name type="scientific">Suilimivivens aceti</name>
    <dbReference type="NCBI Taxonomy" id="2981774"/>
    <lineage>
        <taxon>Bacteria</taxon>
        <taxon>Bacillati</taxon>
        <taxon>Bacillota</taxon>
        <taxon>Clostridia</taxon>
        <taxon>Lachnospirales</taxon>
        <taxon>Lachnospiraceae</taxon>
        <taxon>Suilimivivens</taxon>
    </lineage>
</organism>
<dbReference type="Gene3D" id="3.30.460.10">
    <property type="entry name" value="Beta Polymerase, domain 2"/>
    <property type="match status" value="1"/>
</dbReference>
<reference evidence="2 3" key="1">
    <citation type="journal article" date="2021" name="ISME Commun">
        <title>Automated analysis of genomic sequences facilitates high-throughput and comprehensive description of bacteria.</title>
        <authorList>
            <person name="Hitch T.C.A."/>
        </authorList>
    </citation>
    <scope>NUCLEOTIDE SEQUENCE [LARGE SCALE GENOMIC DNA]</scope>
    <source>
        <strain evidence="2 3">Sanger_18</strain>
    </source>
</reference>
<name>A0ABT2SZN1_9FIRM</name>
<dbReference type="Proteomes" id="UP001652432">
    <property type="component" value="Unassembled WGS sequence"/>
</dbReference>
<accession>A0ABT2SZN1</accession>
<comment type="caution">
    <text evidence="2">The sequence shown here is derived from an EMBL/GenBank/DDBJ whole genome shotgun (WGS) entry which is preliminary data.</text>
</comment>
<proteinExistence type="predicted"/>
<dbReference type="InterPro" id="IPR052548">
    <property type="entry name" value="Type_VII_TA_antitoxin"/>
</dbReference>
<dbReference type="InterPro" id="IPR043519">
    <property type="entry name" value="NT_sf"/>
</dbReference>
<evidence type="ECO:0000313" key="3">
    <source>
        <dbReference type="Proteomes" id="UP001652432"/>
    </source>
</evidence>
<evidence type="ECO:0000259" key="1">
    <source>
        <dbReference type="Pfam" id="PF01909"/>
    </source>
</evidence>
<dbReference type="EMBL" id="JAOQKJ010000001">
    <property type="protein sequence ID" value="MCU6743187.1"/>
    <property type="molecule type" value="Genomic_DNA"/>
</dbReference>
<dbReference type="SUPFAM" id="SSF81301">
    <property type="entry name" value="Nucleotidyltransferase"/>
    <property type="match status" value="1"/>
</dbReference>
<dbReference type="PANTHER" id="PTHR33933:SF1">
    <property type="entry name" value="PROTEIN ADENYLYLTRANSFERASE MNTA-RELATED"/>
    <property type="match status" value="1"/>
</dbReference>
<sequence>MPDVMSNLLERYIGEVKNLFGGSLRQVILYGSYARGDYREDSDVDVMILVDLTDMEIKEYQRKLSDLTFDFNMDNDLDIKPIVKNEGHFLKWIQNYPFYSNVKREGVVLFGAA</sequence>
<dbReference type="CDD" id="cd05403">
    <property type="entry name" value="NT_KNTase_like"/>
    <property type="match status" value="1"/>
</dbReference>
<dbReference type="PANTHER" id="PTHR33933">
    <property type="entry name" value="NUCLEOTIDYLTRANSFERASE"/>
    <property type="match status" value="1"/>
</dbReference>
<dbReference type="Pfam" id="PF01909">
    <property type="entry name" value="NTP_transf_2"/>
    <property type="match status" value="1"/>
</dbReference>